<dbReference type="Pfam" id="PF00144">
    <property type="entry name" value="Beta-lactamase"/>
    <property type="match status" value="1"/>
</dbReference>
<dbReference type="Proteomes" id="UP000026922">
    <property type="component" value="Unassembled WGS sequence"/>
</dbReference>
<dbReference type="AlphaFoldDB" id="A0A061JHN1"/>
<evidence type="ECO:0000313" key="2">
    <source>
        <dbReference type="EMBL" id="ETZ04957.1"/>
    </source>
</evidence>
<feature type="domain" description="Beta-lactamase-related" evidence="1">
    <location>
        <begin position="29"/>
        <end position="268"/>
    </location>
</feature>
<organism evidence="2 3">
    <name type="scientific">Holospora undulata HU1</name>
    <dbReference type="NCBI Taxonomy" id="1321371"/>
    <lineage>
        <taxon>Bacteria</taxon>
        <taxon>Pseudomonadati</taxon>
        <taxon>Pseudomonadota</taxon>
        <taxon>Alphaproteobacteria</taxon>
        <taxon>Holosporales</taxon>
        <taxon>Holosporaceae</taxon>
        <taxon>Holospora</taxon>
    </lineage>
</organism>
<evidence type="ECO:0000313" key="3">
    <source>
        <dbReference type="Proteomes" id="UP000026922"/>
    </source>
</evidence>
<accession>A0A061JHN1</accession>
<dbReference type="SUPFAM" id="SSF56601">
    <property type="entry name" value="beta-lactamase/transpeptidase-like"/>
    <property type="match status" value="1"/>
</dbReference>
<dbReference type="InterPro" id="IPR012338">
    <property type="entry name" value="Beta-lactam/transpept-like"/>
</dbReference>
<protein>
    <submittedName>
        <fullName evidence="2">Putative penicillin-binding protein PbpX</fullName>
    </submittedName>
</protein>
<name>A0A061JHN1_9PROT</name>
<gene>
    <name evidence="2" type="ORF">K737_300652</name>
</gene>
<proteinExistence type="predicted"/>
<dbReference type="InterPro" id="IPR050491">
    <property type="entry name" value="AmpC-like"/>
</dbReference>
<sequence length="292" mass="32598">MRRLQKISQALAVLKLLFEHFGDDISDTLNKPLSDFLSEDHPIWLGEMPDFAKVITIHHLLSHTSGLDATHQPLLYSPGERYRYSNLGYILIGHIIQSLTTEPIDSYYKRALFDPAGMQNTFLVLDGIPASLQNNPAFSALVPGFEKNGDQIQKIADKPDFSKLFTAGGIISTPIDLVKWQHALYQGRIIPLKLLQLMTHPVIEKSGFAFYDGEGSLYAGYGVDVLDNGRAMLYQHCGGTSGYQSKISYDPKTQISIINLSNIMEDNPSIFAFTNQLSNMISRINDETEDAK</sequence>
<comment type="caution">
    <text evidence="2">The sequence shown here is derived from an EMBL/GenBank/DDBJ whole genome shotgun (WGS) entry which is preliminary data.</text>
</comment>
<evidence type="ECO:0000259" key="1">
    <source>
        <dbReference type="Pfam" id="PF00144"/>
    </source>
</evidence>
<dbReference type="Gene3D" id="3.40.710.10">
    <property type="entry name" value="DD-peptidase/beta-lactamase superfamily"/>
    <property type="match status" value="1"/>
</dbReference>
<dbReference type="InterPro" id="IPR001466">
    <property type="entry name" value="Beta-lactam-related"/>
</dbReference>
<reference evidence="2 3" key="1">
    <citation type="journal article" date="2013" name="Genome Announc.">
        <title>Draft Genome Sequence of Holospora undulata Strain HU1, a Micronucleus-Specific Symbiont of the Ciliate Paramecium caudatum.</title>
        <authorList>
            <person name="Dohra H."/>
            <person name="Suzuki H."/>
            <person name="Suzuki T."/>
            <person name="Tanaka K."/>
            <person name="Fujishima M."/>
        </authorList>
    </citation>
    <scope>NUCLEOTIDE SEQUENCE [LARGE SCALE GENOMIC DNA]</scope>
    <source>
        <strain evidence="2 3">HU1</strain>
    </source>
</reference>
<dbReference type="EMBL" id="ARPM03000132">
    <property type="protein sequence ID" value="ETZ04957.1"/>
    <property type="molecule type" value="Genomic_DNA"/>
</dbReference>
<keyword evidence="3" id="KW-1185">Reference proteome</keyword>
<dbReference type="PANTHER" id="PTHR46825:SF9">
    <property type="entry name" value="BETA-LACTAMASE-RELATED DOMAIN-CONTAINING PROTEIN"/>
    <property type="match status" value="1"/>
</dbReference>
<dbReference type="PANTHER" id="PTHR46825">
    <property type="entry name" value="D-ALANYL-D-ALANINE-CARBOXYPEPTIDASE/ENDOPEPTIDASE AMPH"/>
    <property type="match status" value="1"/>
</dbReference>
<dbReference type="RefSeq" id="WP_006303721.1">
    <property type="nucleotide sequence ID" value="NZ_ARPM03000132.1"/>
</dbReference>